<keyword evidence="1" id="KW-0175">Coiled coil</keyword>
<dbReference type="Proteomes" id="UP001220610">
    <property type="component" value="Chromosome"/>
</dbReference>
<accession>A0AAJ5WQ49</accession>
<feature type="coiled-coil region" evidence="1">
    <location>
        <begin position="6"/>
        <end position="44"/>
    </location>
</feature>
<evidence type="ECO:0000313" key="3">
    <source>
        <dbReference type="Proteomes" id="UP001220610"/>
    </source>
</evidence>
<dbReference type="EMBL" id="CP119311">
    <property type="protein sequence ID" value="WEK36116.1"/>
    <property type="molecule type" value="Genomic_DNA"/>
</dbReference>
<reference evidence="2" key="1">
    <citation type="submission" date="2023-03" db="EMBL/GenBank/DDBJ databases">
        <title>Andean soil-derived lignocellulolytic bacterial consortium as a source of novel taxa and putative plastic-active enzymes.</title>
        <authorList>
            <person name="Diaz-Garcia L."/>
            <person name="Chuvochina M."/>
            <person name="Feuerriegel G."/>
            <person name="Bunk B."/>
            <person name="Sproer C."/>
            <person name="Streit W.R."/>
            <person name="Rodriguez L.M."/>
            <person name="Overmann J."/>
            <person name="Jimenez D.J."/>
        </authorList>
    </citation>
    <scope>NUCLEOTIDE SEQUENCE</scope>
    <source>
        <strain evidence="2">MAG 7</strain>
    </source>
</reference>
<dbReference type="InterPro" id="IPR018534">
    <property type="entry name" value="Tet_reg_excision_RteC"/>
</dbReference>
<dbReference type="AlphaFoldDB" id="A0AAJ5WQ49"/>
<gene>
    <name evidence="2" type="ORF">P0Y53_01265</name>
</gene>
<proteinExistence type="predicted"/>
<name>A0AAJ5WQ49_9BACT</name>
<evidence type="ECO:0000313" key="2">
    <source>
        <dbReference type="EMBL" id="WEK36116.1"/>
    </source>
</evidence>
<protein>
    <submittedName>
        <fullName evidence="2">RteC domain-containing protein</fullName>
    </submittedName>
</protein>
<sequence>MMQDLYLELKAELQEIDQEASNVIQRAERSYRVASGKLQQLKTRRRDVHFDEQQEILYFKEVKPQFLKELIFHSEVYHIETNKPVASKEFQKTYYSQSLAGVGFFFERNLSLYNYFRLGRTDLDEVFFKAQGGETDPLELVPGYLPGLDSEVNELYSYKLGKLQAFELVHDFLSGALAGLDGTAVWPEPMVQQELVWTDSKSAFIELVYALIASRSINRGKVQVKALMNGLGRLLNVDAGNFYRVLQGQRIRKIRTPYTSSLPVNLEKFMDDTDIR</sequence>
<organism evidence="2 3">
    <name type="scientific">Candidatus Pseudobacter hemicellulosilyticus</name>
    <dbReference type="NCBI Taxonomy" id="3121375"/>
    <lineage>
        <taxon>Bacteria</taxon>
        <taxon>Pseudomonadati</taxon>
        <taxon>Bacteroidota</taxon>
        <taxon>Chitinophagia</taxon>
        <taxon>Chitinophagales</taxon>
        <taxon>Chitinophagaceae</taxon>
        <taxon>Pseudobacter</taxon>
    </lineage>
</organism>
<dbReference type="Pfam" id="PF09357">
    <property type="entry name" value="RteC"/>
    <property type="match status" value="1"/>
</dbReference>
<evidence type="ECO:0000256" key="1">
    <source>
        <dbReference type="SAM" id="Coils"/>
    </source>
</evidence>